<dbReference type="RefSeq" id="WP_105217400.1">
    <property type="nucleotide sequence ID" value="NZ_CP027062.1"/>
</dbReference>
<evidence type="ECO:0000313" key="2">
    <source>
        <dbReference type="EMBL" id="AVI52160.1"/>
    </source>
</evidence>
<organism evidence="2 3">
    <name type="scientific">Pukyongia salina</name>
    <dbReference type="NCBI Taxonomy" id="2094025"/>
    <lineage>
        <taxon>Bacteria</taxon>
        <taxon>Pseudomonadati</taxon>
        <taxon>Bacteroidota</taxon>
        <taxon>Flavobacteriia</taxon>
        <taxon>Flavobacteriales</taxon>
        <taxon>Flavobacteriaceae</taxon>
        <taxon>Pukyongia</taxon>
    </lineage>
</organism>
<name>A0A2S0HZX5_9FLAO</name>
<sequence>MIKFFRKIRQRLLTENKFSKYLLYAVGEIILVVIGILIALQINNANEARKIRNQEVKYLHNLQVDLNLNVDELNNYLKSGNASIESANKVLEYYEGKPLEDLNDLNLHATNVYIWYKFTLHDNTYQELVNSGNLGIISNDSIKNELLNLQALYHKLKNEEDHYRYDMELLIYEPVYAMLDMNDLVKNYTYQVSNGQAGENVSLSRTNYEAMLKNLKHKNGFVMAVFEHTTMNSQFTEMKDLCHKLIDMIDRDLESSDGK</sequence>
<dbReference type="OrthoDB" id="822590at2"/>
<accession>A0A2S0HZX5</accession>
<gene>
    <name evidence="2" type="ORF">C5O00_13755</name>
</gene>
<dbReference type="Proteomes" id="UP000238442">
    <property type="component" value="Chromosome"/>
</dbReference>
<feature type="transmembrane region" description="Helical" evidence="1">
    <location>
        <begin position="21"/>
        <end position="42"/>
    </location>
</feature>
<keyword evidence="1" id="KW-1133">Transmembrane helix</keyword>
<protein>
    <submittedName>
        <fullName evidence="2">Uncharacterized protein</fullName>
    </submittedName>
</protein>
<dbReference type="KEGG" id="aue:C5O00_13755"/>
<reference evidence="2 3" key="1">
    <citation type="submission" date="2018-02" db="EMBL/GenBank/DDBJ databases">
        <title>Genomic analysis of the strain RR4-38 isolated from a seawater recirculating aquaculture system.</title>
        <authorList>
            <person name="Kim Y.-S."/>
            <person name="Jang Y.H."/>
            <person name="Kim K.-H."/>
        </authorList>
    </citation>
    <scope>NUCLEOTIDE SEQUENCE [LARGE SCALE GENOMIC DNA]</scope>
    <source>
        <strain evidence="2 3">RR4-38</strain>
    </source>
</reference>
<keyword evidence="3" id="KW-1185">Reference proteome</keyword>
<dbReference type="EMBL" id="CP027062">
    <property type="protein sequence ID" value="AVI52160.1"/>
    <property type="molecule type" value="Genomic_DNA"/>
</dbReference>
<dbReference type="AlphaFoldDB" id="A0A2S0HZX5"/>
<keyword evidence="1" id="KW-0812">Transmembrane</keyword>
<evidence type="ECO:0000313" key="3">
    <source>
        <dbReference type="Proteomes" id="UP000238442"/>
    </source>
</evidence>
<dbReference type="InterPro" id="IPR045749">
    <property type="entry name" value="DUF6090"/>
</dbReference>
<proteinExistence type="predicted"/>
<dbReference type="Pfam" id="PF19578">
    <property type="entry name" value="DUF6090"/>
    <property type="match status" value="1"/>
</dbReference>
<keyword evidence="1" id="KW-0472">Membrane</keyword>
<evidence type="ECO:0000256" key="1">
    <source>
        <dbReference type="SAM" id="Phobius"/>
    </source>
</evidence>